<keyword evidence="1" id="KW-0813">Transport</keyword>
<feature type="domain" description="ABC transporter" evidence="4">
    <location>
        <begin position="1"/>
        <end position="223"/>
    </location>
</feature>
<dbReference type="Pfam" id="PF00005">
    <property type="entry name" value="ABC_tran"/>
    <property type="match status" value="1"/>
</dbReference>
<dbReference type="Gene3D" id="3.40.50.300">
    <property type="entry name" value="P-loop containing nucleotide triphosphate hydrolases"/>
    <property type="match status" value="1"/>
</dbReference>
<dbReference type="eggNOG" id="COG1131">
    <property type="taxonomic scope" value="Bacteria"/>
</dbReference>
<dbReference type="PROSITE" id="PS00211">
    <property type="entry name" value="ABC_TRANSPORTER_1"/>
    <property type="match status" value="1"/>
</dbReference>
<gene>
    <name evidence="5" type="ORF">N780_01940</name>
</gene>
<dbReference type="PROSITE" id="PS50893">
    <property type="entry name" value="ABC_TRANSPORTER_2"/>
    <property type="match status" value="1"/>
</dbReference>
<dbReference type="RefSeq" id="WP_036781561.1">
    <property type="nucleotide sequence ID" value="NZ_AVBG01000003.1"/>
</dbReference>
<name>A0A0A2V0K3_9BACI</name>
<dbReference type="SUPFAM" id="SSF52540">
    <property type="entry name" value="P-loop containing nucleoside triphosphate hydrolases"/>
    <property type="match status" value="1"/>
</dbReference>
<keyword evidence="6" id="KW-1185">Reference proteome</keyword>
<evidence type="ECO:0000259" key="4">
    <source>
        <dbReference type="PROSITE" id="PS50893"/>
    </source>
</evidence>
<dbReference type="STRING" id="1385513.N780_01940"/>
<comment type="caution">
    <text evidence="5">The sequence shown here is derived from an EMBL/GenBank/DDBJ whole genome shotgun (WGS) entry which is preliminary data.</text>
</comment>
<organism evidence="5 6">
    <name type="scientific">Pontibacillus chungwhensis BH030062</name>
    <dbReference type="NCBI Taxonomy" id="1385513"/>
    <lineage>
        <taxon>Bacteria</taxon>
        <taxon>Bacillati</taxon>
        <taxon>Bacillota</taxon>
        <taxon>Bacilli</taxon>
        <taxon>Bacillales</taxon>
        <taxon>Bacillaceae</taxon>
        <taxon>Pontibacillus</taxon>
    </lineage>
</organism>
<protein>
    <submittedName>
        <fullName evidence="5">ABC transporter ATP-binding protein</fullName>
    </submittedName>
</protein>
<dbReference type="OrthoDB" id="9804819at2"/>
<accession>A0A0A2V0K3</accession>
<proteinExistence type="predicted"/>
<dbReference type="Proteomes" id="UP000030153">
    <property type="component" value="Unassembled WGS sequence"/>
</dbReference>
<dbReference type="PANTHER" id="PTHR42939">
    <property type="entry name" value="ABC TRANSPORTER ATP-BINDING PROTEIN ALBC-RELATED"/>
    <property type="match status" value="1"/>
</dbReference>
<dbReference type="InterPro" id="IPR027417">
    <property type="entry name" value="P-loop_NTPase"/>
</dbReference>
<sequence length="237" mass="26347">MLSVHIQRAGYNKNNLYIKDVHFEISQGEIVGLTGPNGAGKSTTIKTILGVMDECKGEITSPDDSKISYIPEEPILYENLTLWEHLEFAAASHHMPESAWKENAYRLLETFQLSMVTNLLPIHFSKGMKQKALIVLGAMVKPDIYIIDEPFIGLDPIATKNLISLLNSERNDGAAILMSTHVLDSAEKLCDRFILMAQGTVITQGDMKTINSYANKPEGTSLLDCFYEILESSHDQS</sequence>
<dbReference type="EMBL" id="AVBG01000003">
    <property type="protein sequence ID" value="KGP92316.1"/>
    <property type="molecule type" value="Genomic_DNA"/>
</dbReference>
<evidence type="ECO:0000256" key="3">
    <source>
        <dbReference type="ARBA" id="ARBA00022840"/>
    </source>
</evidence>
<dbReference type="AlphaFoldDB" id="A0A0A2V0K3"/>
<dbReference type="GO" id="GO:0016887">
    <property type="term" value="F:ATP hydrolysis activity"/>
    <property type="evidence" value="ECO:0007669"/>
    <property type="project" value="InterPro"/>
</dbReference>
<dbReference type="InterPro" id="IPR051782">
    <property type="entry name" value="ABC_Transporter_VariousFunc"/>
</dbReference>
<dbReference type="GO" id="GO:0005524">
    <property type="term" value="F:ATP binding"/>
    <property type="evidence" value="ECO:0007669"/>
    <property type="project" value="UniProtKB-KW"/>
</dbReference>
<evidence type="ECO:0000313" key="6">
    <source>
        <dbReference type="Proteomes" id="UP000030153"/>
    </source>
</evidence>
<reference evidence="5 6" key="1">
    <citation type="submission" date="2013-08" db="EMBL/GenBank/DDBJ databases">
        <title>Genome of Pontibacillus chungwhensis.</title>
        <authorList>
            <person name="Wang Q."/>
            <person name="Wang G."/>
        </authorList>
    </citation>
    <scope>NUCLEOTIDE SEQUENCE [LARGE SCALE GENOMIC DNA]</scope>
    <source>
        <strain evidence="5 6">BH030062</strain>
    </source>
</reference>
<evidence type="ECO:0000256" key="1">
    <source>
        <dbReference type="ARBA" id="ARBA00022448"/>
    </source>
</evidence>
<evidence type="ECO:0000313" key="5">
    <source>
        <dbReference type="EMBL" id="KGP92316.1"/>
    </source>
</evidence>
<dbReference type="SMART" id="SM00382">
    <property type="entry name" value="AAA"/>
    <property type="match status" value="1"/>
</dbReference>
<evidence type="ECO:0000256" key="2">
    <source>
        <dbReference type="ARBA" id="ARBA00022741"/>
    </source>
</evidence>
<dbReference type="InterPro" id="IPR003593">
    <property type="entry name" value="AAA+_ATPase"/>
</dbReference>
<dbReference type="PANTHER" id="PTHR42939:SF2">
    <property type="entry name" value="ABC-TYPE TRANSPORTER ATP-BINDING PROTEIN ECSA"/>
    <property type="match status" value="1"/>
</dbReference>
<dbReference type="InterPro" id="IPR003439">
    <property type="entry name" value="ABC_transporter-like_ATP-bd"/>
</dbReference>
<keyword evidence="2" id="KW-0547">Nucleotide-binding</keyword>
<dbReference type="CDD" id="cd03230">
    <property type="entry name" value="ABC_DR_subfamily_A"/>
    <property type="match status" value="1"/>
</dbReference>
<dbReference type="InterPro" id="IPR017871">
    <property type="entry name" value="ABC_transporter-like_CS"/>
</dbReference>
<keyword evidence="3 5" id="KW-0067">ATP-binding</keyword>